<evidence type="ECO:0000313" key="9">
    <source>
        <dbReference type="Proteomes" id="UP000007879"/>
    </source>
</evidence>
<keyword evidence="4 5" id="KW-0727">SH2 domain</keyword>
<evidence type="ECO:0000256" key="4">
    <source>
        <dbReference type="ARBA" id="ARBA00022999"/>
    </source>
</evidence>
<name>A0A1X7UK72_AMPQE</name>
<dbReference type="InterPro" id="IPR001496">
    <property type="entry name" value="SOCS_box"/>
</dbReference>
<dbReference type="GO" id="GO:0035556">
    <property type="term" value="P:intracellular signal transduction"/>
    <property type="evidence" value="ECO:0007669"/>
    <property type="project" value="InterPro"/>
</dbReference>
<keyword evidence="3" id="KW-0833">Ubl conjugation pathway</keyword>
<dbReference type="GO" id="GO:0009968">
    <property type="term" value="P:negative regulation of signal transduction"/>
    <property type="evidence" value="ECO:0007669"/>
    <property type="project" value="UniProtKB-KW"/>
</dbReference>
<evidence type="ECO:0008006" key="10">
    <source>
        <dbReference type="Google" id="ProtNLM"/>
    </source>
</evidence>
<dbReference type="OrthoDB" id="10063348at2759"/>
<dbReference type="OMA" id="LRKTGWY"/>
<reference evidence="8" key="2">
    <citation type="submission" date="2017-05" db="UniProtKB">
        <authorList>
            <consortium name="EnsemblMetazoa"/>
        </authorList>
    </citation>
    <scope>IDENTIFICATION</scope>
</reference>
<dbReference type="PROSITE" id="PS50001">
    <property type="entry name" value="SH2"/>
    <property type="match status" value="1"/>
</dbReference>
<dbReference type="Gene3D" id="3.30.505.10">
    <property type="entry name" value="SH2 domain"/>
    <property type="match status" value="1"/>
</dbReference>
<dbReference type="Proteomes" id="UP000007879">
    <property type="component" value="Unassembled WGS sequence"/>
</dbReference>
<feature type="domain" description="SOCS box" evidence="7">
    <location>
        <begin position="169"/>
        <end position="218"/>
    </location>
</feature>
<dbReference type="EnsemblMetazoa" id="XM_003387627.3">
    <property type="protein sequence ID" value="XP_003387675.1"/>
    <property type="gene ID" value="LOC100638220"/>
</dbReference>
<dbReference type="InterPro" id="IPR036036">
    <property type="entry name" value="SOCS_box-like_dom_sf"/>
</dbReference>
<dbReference type="Pfam" id="PF00017">
    <property type="entry name" value="SH2"/>
    <property type="match status" value="1"/>
</dbReference>
<dbReference type="AlphaFoldDB" id="A0A1X7UK72"/>
<evidence type="ECO:0000259" key="7">
    <source>
        <dbReference type="PROSITE" id="PS50225"/>
    </source>
</evidence>
<dbReference type="SMART" id="SM00252">
    <property type="entry name" value="SH2"/>
    <property type="match status" value="1"/>
</dbReference>
<dbReference type="SUPFAM" id="SSF55550">
    <property type="entry name" value="SH2 domain"/>
    <property type="match status" value="1"/>
</dbReference>
<dbReference type="Pfam" id="PF07525">
    <property type="entry name" value="SOCS_box"/>
    <property type="match status" value="1"/>
</dbReference>
<protein>
    <recommendedName>
        <fullName evidence="10">Suppressor of cytokine signaling 2</fullName>
    </recommendedName>
</protein>
<proteinExistence type="predicted"/>
<dbReference type="InParanoid" id="A0A1X7UK72"/>
<dbReference type="KEGG" id="aqu:100638220"/>
<feature type="domain" description="SH2" evidence="6">
    <location>
        <begin position="70"/>
        <end position="174"/>
    </location>
</feature>
<dbReference type="InterPro" id="IPR036860">
    <property type="entry name" value="SH2_dom_sf"/>
</dbReference>
<reference evidence="9" key="1">
    <citation type="journal article" date="2010" name="Nature">
        <title>The Amphimedon queenslandica genome and the evolution of animal complexity.</title>
        <authorList>
            <person name="Srivastava M."/>
            <person name="Simakov O."/>
            <person name="Chapman J."/>
            <person name="Fahey B."/>
            <person name="Gauthier M.E."/>
            <person name="Mitros T."/>
            <person name="Richards G.S."/>
            <person name="Conaco C."/>
            <person name="Dacre M."/>
            <person name="Hellsten U."/>
            <person name="Larroux C."/>
            <person name="Putnam N.H."/>
            <person name="Stanke M."/>
            <person name="Adamska M."/>
            <person name="Darling A."/>
            <person name="Degnan S.M."/>
            <person name="Oakley T.H."/>
            <person name="Plachetzki D.C."/>
            <person name="Zhai Y."/>
            <person name="Adamski M."/>
            <person name="Calcino A."/>
            <person name="Cummins S.F."/>
            <person name="Goodstein D.M."/>
            <person name="Harris C."/>
            <person name="Jackson D.J."/>
            <person name="Leys S.P."/>
            <person name="Shu S."/>
            <person name="Woodcroft B.J."/>
            <person name="Vervoort M."/>
            <person name="Kosik K.S."/>
            <person name="Manning G."/>
            <person name="Degnan B.M."/>
            <person name="Rokhsar D.S."/>
        </authorList>
    </citation>
    <scope>NUCLEOTIDE SEQUENCE [LARGE SCALE GENOMIC DNA]</scope>
</reference>
<dbReference type="GO" id="GO:0005942">
    <property type="term" value="C:phosphatidylinositol 3-kinase complex"/>
    <property type="evidence" value="ECO:0007669"/>
    <property type="project" value="TreeGrafter"/>
</dbReference>
<dbReference type="GO" id="GO:0046854">
    <property type="term" value="P:phosphatidylinositol phosphate biosynthetic process"/>
    <property type="evidence" value="ECO:0007669"/>
    <property type="project" value="TreeGrafter"/>
</dbReference>
<dbReference type="PANTHER" id="PTHR10155">
    <property type="entry name" value="PHOSPHATIDYLINOSITOL 3-KINASE REGULATORY SUBUNIT"/>
    <property type="match status" value="1"/>
</dbReference>
<dbReference type="GO" id="GO:0046935">
    <property type="term" value="F:1-phosphatidylinositol-3-kinase regulator activity"/>
    <property type="evidence" value="ECO:0007669"/>
    <property type="project" value="TreeGrafter"/>
</dbReference>
<dbReference type="SMART" id="SM00969">
    <property type="entry name" value="SOCS_box"/>
    <property type="match status" value="1"/>
</dbReference>
<evidence type="ECO:0000313" key="8">
    <source>
        <dbReference type="EnsemblMetazoa" id="Aqu2.1.28061_001"/>
    </source>
</evidence>
<evidence type="ECO:0000259" key="6">
    <source>
        <dbReference type="PROSITE" id="PS50001"/>
    </source>
</evidence>
<dbReference type="PROSITE" id="PS50225">
    <property type="entry name" value="SOCS"/>
    <property type="match status" value="1"/>
</dbReference>
<dbReference type="InterPro" id="IPR000980">
    <property type="entry name" value="SH2"/>
</dbReference>
<keyword evidence="1" id="KW-0341">Growth regulation</keyword>
<organism evidence="8">
    <name type="scientific">Amphimedon queenslandica</name>
    <name type="common">Sponge</name>
    <dbReference type="NCBI Taxonomy" id="400682"/>
    <lineage>
        <taxon>Eukaryota</taxon>
        <taxon>Metazoa</taxon>
        <taxon>Porifera</taxon>
        <taxon>Demospongiae</taxon>
        <taxon>Heteroscleromorpha</taxon>
        <taxon>Haplosclerida</taxon>
        <taxon>Niphatidae</taxon>
        <taxon>Amphimedon</taxon>
    </lineage>
</organism>
<dbReference type="PANTHER" id="PTHR10155:SF16">
    <property type="entry name" value="SUPPRESSOR OF CYTOKINE SIGNALING 2"/>
    <property type="match status" value="1"/>
</dbReference>
<dbReference type="SUPFAM" id="SSF158235">
    <property type="entry name" value="SOCS box-like"/>
    <property type="match status" value="1"/>
</dbReference>
<evidence type="ECO:0000256" key="5">
    <source>
        <dbReference type="PROSITE-ProRule" id="PRU00191"/>
    </source>
</evidence>
<sequence>MIAGQTLIPAQYLNQMLNQPEREEEEEEIKNYITADVVKRKRTSKVSGRSPFAHRVSLHDILHHLKLCGWYWGELSSEEADSILHTASDGSFILRDSSDACHLFTLSLKAHRMVISVRVHFSRGLFKLDSSTSDCPSFHSVVDLIYYYLSDSHRFFYVDVPGYGEVRVTLKHPILKEVLPLQHLCCISIVRSCRTQGHIETLPLPAHLKRLLLEFCSESSSS</sequence>
<dbReference type="SMART" id="SM00253">
    <property type="entry name" value="SOCS"/>
    <property type="match status" value="1"/>
</dbReference>
<dbReference type="CDD" id="cd09923">
    <property type="entry name" value="SH2_SOCS_family"/>
    <property type="match status" value="1"/>
</dbReference>
<accession>A0A1X7UK72</accession>
<dbReference type="PRINTS" id="PR00401">
    <property type="entry name" value="SH2DOMAIN"/>
</dbReference>
<evidence type="ECO:0000256" key="2">
    <source>
        <dbReference type="ARBA" id="ARBA00022700"/>
    </source>
</evidence>
<keyword evidence="2" id="KW-0734">Signal transduction inhibitor</keyword>
<dbReference type="FunCoup" id="A0A1X7UK72">
    <property type="interactions" value="204"/>
</dbReference>
<dbReference type="eggNOG" id="KOG4566">
    <property type="taxonomic scope" value="Eukaryota"/>
</dbReference>
<evidence type="ECO:0000256" key="3">
    <source>
        <dbReference type="ARBA" id="ARBA00022786"/>
    </source>
</evidence>
<dbReference type="EnsemblMetazoa" id="Aqu2.1.28061_001">
    <property type="protein sequence ID" value="Aqu2.1.28061_001"/>
    <property type="gene ID" value="Aqu2.1.28061"/>
</dbReference>
<dbReference type="STRING" id="400682.A0A1X7UK72"/>
<evidence type="ECO:0000256" key="1">
    <source>
        <dbReference type="ARBA" id="ARBA00022604"/>
    </source>
</evidence>
<keyword evidence="9" id="KW-1185">Reference proteome</keyword>
<gene>
    <name evidence="8" type="primary">100638220</name>
</gene>